<dbReference type="EMBL" id="CP142434">
    <property type="protein sequence ID" value="XBC48465.1"/>
    <property type="molecule type" value="Genomic_DNA"/>
</dbReference>
<evidence type="ECO:0008006" key="2">
    <source>
        <dbReference type="Google" id="ProtNLM"/>
    </source>
</evidence>
<reference evidence="1" key="1">
    <citation type="submission" date="2023-12" db="EMBL/GenBank/DDBJ databases">
        <title>Dolosigranulum savutii sp. nov. isolated from human upper respiratory samples collected in Botswana.</title>
        <authorList>
            <person name="Kelly M.S."/>
        </authorList>
    </citation>
    <scope>NUCLEOTIDE SEQUENCE</scope>
    <source>
        <strain evidence="1">MSK312</strain>
    </source>
</reference>
<dbReference type="RefSeq" id="WP_347298453.1">
    <property type="nucleotide sequence ID" value="NZ_CP142434.1"/>
</dbReference>
<gene>
    <name evidence="1" type="ORF">VUQ09_03480</name>
</gene>
<accession>A0AB74TZ96</accession>
<name>A0AB74TZ96_9LACT</name>
<organism evidence="1">
    <name type="scientific">Dolosigranulum savutiense</name>
    <dbReference type="NCBI Taxonomy" id="3110288"/>
    <lineage>
        <taxon>Bacteria</taxon>
        <taxon>Bacillati</taxon>
        <taxon>Bacillota</taxon>
        <taxon>Bacilli</taxon>
        <taxon>Lactobacillales</taxon>
        <taxon>Carnobacteriaceae</taxon>
        <taxon>Dolosigranulum</taxon>
    </lineage>
</organism>
<proteinExistence type="predicted"/>
<dbReference type="AlphaFoldDB" id="A0AB74TZ96"/>
<evidence type="ECO:0000313" key="1">
    <source>
        <dbReference type="EMBL" id="XBC48465.1"/>
    </source>
</evidence>
<protein>
    <recommendedName>
        <fullName evidence="2">DUF4868 domain-containing protein</fullName>
    </recommendedName>
</protein>
<sequence length="270" mass="31509">MKKEVHFYKLVLKKRSQMNLFEDNEFTLADKVQQFSENYTDSDRVQVNGNKIVSLITCDKNHIFGNFGKLEDYNDGHHVRGRNKENYKIEDVEYFVETYSYFYIDLENNNIALLKRSGLPDIKKPLIDFLSFHFKISGNWKVDVVPRVTDTIDNIIGKRITIDKINYKVANEHIPQNDFASIKEALDISNNEINDVTVTLNFKKGTETTIDKILDKFKKFSEMKLKNDQATIDVVEKIITKKSFITIEKEDIHIQETIKKLLLSALRTES</sequence>